<dbReference type="GO" id="GO:0005385">
    <property type="term" value="F:zinc ion transmembrane transporter activity"/>
    <property type="evidence" value="ECO:0007669"/>
    <property type="project" value="TreeGrafter"/>
</dbReference>
<evidence type="ECO:0000256" key="6">
    <source>
        <dbReference type="ARBA" id="ARBA00023065"/>
    </source>
</evidence>
<feature type="domain" description="Cation efflux protein cytoplasmic" evidence="10">
    <location>
        <begin position="206"/>
        <end position="280"/>
    </location>
</feature>
<name>G8PE74_PEDCP</name>
<keyword evidence="3" id="KW-0813">Transport</keyword>
<dbReference type="HOGENOM" id="CLU_013430_0_0_9"/>
<dbReference type="InterPro" id="IPR058533">
    <property type="entry name" value="Cation_efflux_TM"/>
</dbReference>
<evidence type="ECO:0000256" key="3">
    <source>
        <dbReference type="ARBA" id="ARBA00022448"/>
    </source>
</evidence>
<dbReference type="GO" id="GO:0005886">
    <property type="term" value="C:plasma membrane"/>
    <property type="evidence" value="ECO:0007669"/>
    <property type="project" value="TreeGrafter"/>
</dbReference>
<dbReference type="AlphaFoldDB" id="G8PE74"/>
<evidence type="ECO:0000256" key="1">
    <source>
        <dbReference type="ARBA" id="ARBA00004141"/>
    </source>
</evidence>
<dbReference type="Pfam" id="PF01545">
    <property type="entry name" value="Cation_efflux"/>
    <property type="match status" value="1"/>
</dbReference>
<dbReference type="RefSeq" id="WP_014215753.1">
    <property type="nucleotide sequence ID" value="NC_016605.1"/>
</dbReference>
<evidence type="ECO:0000313" key="12">
    <source>
        <dbReference type="Proteomes" id="UP000005444"/>
    </source>
</evidence>
<evidence type="ECO:0000256" key="4">
    <source>
        <dbReference type="ARBA" id="ARBA00022692"/>
    </source>
</evidence>
<dbReference type="InterPro" id="IPR036837">
    <property type="entry name" value="Cation_efflux_CTD_sf"/>
</dbReference>
<gene>
    <name evidence="11" type="primary">czcD</name>
    <name evidence="11" type="ordered locus">PECL_1333</name>
</gene>
<dbReference type="NCBIfam" id="TIGR01297">
    <property type="entry name" value="CDF"/>
    <property type="match status" value="1"/>
</dbReference>
<dbReference type="Proteomes" id="UP000005444">
    <property type="component" value="Chromosome"/>
</dbReference>
<accession>G8PE74</accession>
<dbReference type="PATRIC" id="fig|701521.8.peg.1238"/>
<organism evidence="11 12">
    <name type="scientific">Pediococcus claussenii (strain ATCC BAA-344 / DSM 14800 / JCM 18046 / KCTC 3811 / LMG 21948 / P06)</name>
    <dbReference type="NCBI Taxonomy" id="701521"/>
    <lineage>
        <taxon>Bacteria</taxon>
        <taxon>Bacillati</taxon>
        <taxon>Bacillota</taxon>
        <taxon>Bacilli</taxon>
        <taxon>Lactobacillales</taxon>
        <taxon>Lactobacillaceae</taxon>
        <taxon>Pediococcus</taxon>
    </lineage>
</organism>
<feature type="transmembrane region" description="Helical" evidence="8">
    <location>
        <begin position="109"/>
        <end position="132"/>
    </location>
</feature>
<dbReference type="STRING" id="701521.PECL_1333"/>
<dbReference type="SUPFAM" id="SSF161111">
    <property type="entry name" value="Cation efflux protein transmembrane domain-like"/>
    <property type="match status" value="1"/>
</dbReference>
<comment type="subcellular location">
    <subcellularLocation>
        <location evidence="1">Membrane</location>
        <topology evidence="1">Multi-pass membrane protein</topology>
    </subcellularLocation>
</comment>
<dbReference type="SUPFAM" id="SSF160240">
    <property type="entry name" value="Cation efflux protein cytoplasmic domain-like"/>
    <property type="match status" value="1"/>
</dbReference>
<dbReference type="InterPro" id="IPR050681">
    <property type="entry name" value="CDF/SLC30A"/>
</dbReference>
<evidence type="ECO:0000256" key="5">
    <source>
        <dbReference type="ARBA" id="ARBA00022989"/>
    </source>
</evidence>
<dbReference type="InterPro" id="IPR002524">
    <property type="entry name" value="Cation_efflux"/>
</dbReference>
<dbReference type="Gene3D" id="1.20.1510.10">
    <property type="entry name" value="Cation efflux protein transmembrane domain"/>
    <property type="match status" value="1"/>
</dbReference>
<evidence type="ECO:0000256" key="2">
    <source>
        <dbReference type="ARBA" id="ARBA00008873"/>
    </source>
</evidence>
<proteinExistence type="inferred from homology"/>
<feature type="transmembrane region" description="Helical" evidence="8">
    <location>
        <begin position="41"/>
        <end position="58"/>
    </location>
</feature>
<dbReference type="KEGG" id="pce:PECL_1333"/>
<keyword evidence="7 8" id="KW-0472">Membrane</keyword>
<dbReference type="Pfam" id="PF16916">
    <property type="entry name" value="ZT_dimer"/>
    <property type="match status" value="1"/>
</dbReference>
<comment type="similarity">
    <text evidence="2">Belongs to the cation diffusion facilitator (CDF) transporter (TC 2.A.4) family. SLC30A subfamily.</text>
</comment>
<evidence type="ECO:0000256" key="7">
    <source>
        <dbReference type="ARBA" id="ARBA00023136"/>
    </source>
</evidence>
<dbReference type="InterPro" id="IPR027469">
    <property type="entry name" value="Cation_efflux_TMD_sf"/>
</dbReference>
<evidence type="ECO:0000259" key="10">
    <source>
        <dbReference type="Pfam" id="PF16916"/>
    </source>
</evidence>
<sequence length="297" mass="32866">MHDNSLTGQRFFIVTALNILITVAEFLGGIFSGSLALISDAFHNLGDGAAIVMAYAASRISRKKSNQHKTFGYRRAEIISSYLNAIFLIVISVFLIVEAGKRIFEPTKINGILMLIVAIIGLFANAGSALLLNSGKTNNLNIKATYLHFLSDALSSVGVIIGAIVIQLFNITWVDPLVTILVSLYIIKETFPILRDSTNILMQSGPDLDYEAMALDMEKVCGVVSVHHIHAWMIDENRIIFSAHINLQDQMLSNVEVTYQAVEKLLTEKYHVDHVTLQAEVERGRDATKFTTNQNDI</sequence>
<dbReference type="PANTHER" id="PTHR11562">
    <property type="entry name" value="CATION EFFLUX PROTEIN/ ZINC TRANSPORTER"/>
    <property type="match status" value="1"/>
</dbReference>
<keyword evidence="6" id="KW-0406">Ion transport</keyword>
<evidence type="ECO:0000259" key="9">
    <source>
        <dbReference type="Pfam" id="PF01545"/>
    </source>
</evidence>
<dbReference type="EMBL" id="CP003137">
    <property type="protein sequence ID" value="AEV95559.1"/>
    <property type="molecule type" value="Genomic_DNA"/>
</dbReference>
<dbReference type="PANTHER" id="PTHR11562:SF17">
    <property type="entry name" value="RE54080P-RELATED"/>
    <property type="match status" value="1"/>
</dbReference>
<evidence type="ECO:0000256" key="8">
    <source>
        <dbReference type="SAM" id="Phobius"/>
    </source>
</evidence>
<keyword evidence="4 8" id="KW-0812">Transmembrane</keyword>
<keyword evidence="5 8" id="KW-1133">Transmembrane helix</keyword>
<feature type="transmembrane region" description="Helical" evidence="8">
    <location>
        <begin position="79"/>
        <end position="97"/>
    </location>
</feature>
<dbReference type="eggNOG" id="COG1230">
    <property type="taxonomic scope" value="Bacteria"/>
</dbReference>
<reference evidence="11 12" key="1">
    <citation type="journal article" date="2012" name="J. Bacteriol.">
        <title>Complete Genome Sequence of the Beer Spoilage Organism Pediococcus claussenii ATCC BAA-344T.</title>
        <authorList>
            <person name="Pittet V."/>
            <person name="Abegunde T."/>
            <person name="Marfleet T."/>
            <person name="Haakensen M."/>
            <person name="Morrow K."/>
            <person name="Jayaprakash T."/>
            <person name="Schroeder K."/>
            <person name="Trost B."/>
            <person name="Byrns S."/>
            <person name="Bergsveinson J."/>
            <person name="Kusalik A."/>
            <person name="Ziola B."/>
        </authorList>
    </citation>
    <scope>NUCLEOTIDE SEQUENCE [LARGE SCALE GENOMIC DNA]</scope>
    <source>
        <strain evidence="11 12">ATCC BAA-344</strain>
    </source>
</reference>
<feature type="domain" description="Cation efflux protein transmembrane" evidence="9">
    <location>
        <begin position="12"/>
        <end position="202"/>
    </location>
</feature>
<feature type="transmembrane region" description="Helical" evidence="8">
    <location>
        <begin position="144"/>
        <end position="165"/>
    </location>
</feature>
<protein>
    <submittedName>
        <fullName evidence="11">Cobalt/zinc/cadmium cation efflux pump protein</fullName>
    </submittedName>
</protein>
<evidence type="ECO:0000313" key="11">
    <source>
        <dbReference type="EMBL" id="AEV95559.1"/>
    </source>
</evidence>
<feature type="transmembrane region" description="Helical" evidence="8">
    <location>
        <begin position="12"/>
        <end position="35"/>
    </location>
</feature>
<dbReference type="InterPro" id="IPR027470">
    <property type="entry name" value="Cation_efflux_CTD"/>
</dbReference>
<keyword evidence="12" id="KW-1185">Reference proteome</keyword>